<name>A0A1W4WFV0_AGRPL</name>
<dbReference type="Proteomes" id="UP000192223">
    <property type="component" value="Unplaced"/>
</dbReference>
<dbReference type="AlphaFoldDB" id="A0A1W4WFV0"/>
<accession>A0A1W4WFV0</accession>
<keyword evidence="2" id="KW-1185">Reference proteome</keyword>
<keyword evidence="1" id="KW-0732">Signal</keyword>
<dbReference type="GeneID" id="108732575"/>
<evidence type="ECO:0000313" key="2">
    <source>
        <dbReference type="Proteomes" id="UP000192223"/>
    </source>
</evidence>
<dbReference type="PANTHER" id="PTHR11008:SF29">
    <property type="entry name" value="IP17226P"/>
    <property type="match status" value="1"/>
</dbReference>
<evidence type="ECO:0000256" key="1">
    <source>
        <dbReference type="SAM" id="SignalP"/>
    </source>
</evidence>
<protein>
    <submittedName>
        <fullName evidence="3">Uncharacterized protein LOC108732575</fullName>
    </submittedName>
</protein>
<evidence type="ECO:0000313" key="3">
    <source>
        <dbReference type="RefSeq" id="XP_018318988.1"/>
    </source>
</evidence>
<dbReference type="InParanoid" id="A0A1W4WFV0"/>
<dbReference type="GO" id="GO:0005615">
    <property type="term" value="C:extracellular space"/>
    <property type="evidence" value="ECO:0007669"/>
    <property type="project" value="TreeGrafter"/>
</dbReference>
<reference evidence="3" key="1">
    <citation type="submission" date="2025-08" db="UniProtKB">
        <authorList>
            <consortium name="RefSeq"/>
        </authorList>
    </citation>
    <scope>IDENTIFICATION</scope>
    <source>
        <tissue evidence="3">Entire body</tissue>
    </source>
</reference>
<sequence>MFNVKVFLLGLFFYIAIINASDKEILRETRGPIDDLVLSALNSVIDCLRALLREGNSTLGIPSFDPFEIRGALRIPLNLDIISGVVTVSDLTLEGIPDFNTTIASSLNILGGNVRMNVTFESIKLRSGYSLDVNFLVAKLDGEGDLSIELHNLVANIGIRASTLGPPLLRNPTFVLSLDNANIKITGFGNDDKISDIISRQLEATLMSLIIEQDKVISYYVEEIIDGLVRNITLSDITGGGGSGILNC</sequence>
<dbReference type="KEGG" id="apln:108732575"/>
<dbReference type="Pfam" id="PF06585">
    <property type="entry name" value="JHBP"/>
    <property type="match status" value="1"/>
</dbReference>
<gene>
    <name evidence="3" type="primary">LOC108732575</name>
</gene>
<feature type="signal peptide" evidence="1">
    <location>
        <begin position="1"/>
        <end position="20"/>
    </location>
</feature>
<feature type="chain" id="PRO_5010693502" evidence="1">
    <location>
        <begin position="21"/>
        <end position="248"/>
    </location>
</feature>
<dbReference type="PANTHER" id="PTHR11008">
    <property type="entry name" value="PROTEIN TAKEOUT-LIKE PROTEIN"/>
    <property type="match status" value="1"/>
</dbReference>
<dbReference type="InterPro" id="IPR038606">
    <property type="entry name" value="To_sf"/>
</dbReference>
<dbReference type="InterPro" id="IPR010562">
    <property type="entry name" value="Haemolymph_juvenile_hormone-bd"/>
</dbReference>
<organism evidence="2 3">
    <name type="scientific">Agrilus planipennis</name>
    <name type="common">Emerald ash borer</name>
    <name type="synonym">Agrilus marcopoli</name>
    <dbReference type="NCBI Taxonomy" id="224129"/>
    <lineage>
        <taxon>Eukaryota</taxon>
        <taxon>Metazoa</taxon>
        <taxon>Ecdysozoa</taxon>
        <taxon>Arthropoda</taxon>
        <taxon>Hexapoda</taxon>
        <taxon>Insecta</taxon>
        <taxon>Pterygota</taxon>
        <taxon>Neoptera</taxon>
        <taxon>Endopterygota</taxon>
        <taxon>Coleoptera</taxon>
        <taxon>Polyphaga</taxon>
        <taxon>Elateriformia</taxon>
        <taxon>Buprestoidea</taxon>
        <taxon>Buprestidae</taxon>
        <taxon>Agrilinae</taxon>
        <taxon>Agrilus</taxon>
    </lineage>
</organism>
<dbReference type="OrthoDB" id="6778767at2759"/>
<dbReference type="Gene3D" id="3.15.10.30">
    <property type="entry name" value="Haemolymph juvenile hormone binding protein"/>
    <property type="match status" value="1"/>
</dbReference>
<proteinExistence type="predicted"/>
<dbReference type="RefSeq" id="XP_018318988.1">
    <property type="nucleotide sequence ID" value="XM_018463486.1"/>
</dbReference>